<reference evidence="2" key="1">
    <citation type="submission" date="2016-11" db="EMBL/GenBank/DDBJ databases">
        <authorList>
            <person name="Varghese N."/>
            <person name="Submissions S."/>
        </authorList>
    </citation>
    <scope>NUCLEOTIDE SEQUENCE [LARGE SCALE GENOMIC DNA]</scope>
    <source>
        <strain evidence="2">DSM 24724</strain>
    </source>
</reference>
<evidence type="ECO:0000313" key="2">
    <source>
        <dbReference type="Proteomes" id="UP000184028"/>
    </source>
</evidence>
<dbReference type="RefSeq" id="WP_068843947.1">
    <property type="nucleotide sequence ID" value="NZ_FRBT01000004.1"/>
</dbReference>
<organism evidence="1 2">
    <name type="scientific">Flavobacterium chilense</name>
    <dbReference type="NCBI Taxonomy" id="946677"/>
    <lineage>
        <taxon>Bacteria</taxon>
        <taxon>Pseudomonadati</taxon>
        <taxon>Bacteroidota</taxon>
        <taxon>Flavobacteriia</taxon>
        <taxon>Flavobacteriales</taxon>
        <taxon>Flavobacteriaceae</taxon>
        <taxon>Flavobacterium</taxon>
    </lineage>
</organism>
<dbReference type="Proteomes" id="UP000184028">
    <property type="component" value="Unassembled WGS sequence"/>
</dbReference>
<dbReference type="AlphaFoldDB" id="A0A1M7GGP3"/>
<name>A0A1M7GGP3_9FLAO</name>
<accession>A0A1M7GGP3</accession>
<sequence>MSQYVYKSSIDFISELSFDYVETYSLQRGEQYEENNSSNKREYEQLKQRKFRKNDLSDLQEIRFIELENLVGYTQYIRNEKGEFHPSAKKTNTFKSTDQQGIDLQNILKTKIQNIPDWMCAPIYRDALVFYNKNGEILETLNICLSCQHMETRMFNQINGDFVTYDLLKHFFIEAGHHIE</sequence>
<dbReference type="EMBL" id="FRBT01000004">
    <property type="protein sequence ID" value="SHM15326.1"/>
    <property type="molecule type" value="Genomic_DNA"/>
</dbReference>
<protein>
    <submittedName>
        <fullName evidence="1">Uncharacterized protein</fullName>
    </submittedName>
</protein>
<dbReference type="OrthoDB" id="1376341at2"/>
<dbReference type="STRING" id="946677.SAMN05444484_104205"/>
<gene>
    <name evidence="1" type="ORF">SAMN05444484_104205</name>
</gene>
<evidence type="ECO:0000313" key="1">
    <source>
        <dbReference type="EMBL" id="SHM15326.1"/>
    </source>
</evidence>
<keyword evidence="2" id="KW-1185">Reference proteome</keyword>
<proteinExistence type="predicted"/>